<evidence type="ECO:0000313" key="3">
    <source>
        <dbReference type="Proteomes" id="UP000468650"/>
    </source>
</evidence>
<organism evidence="2 3">
    <name type="scientific">Phaeocystidibacter luteus</name>
    <dbReference type="NCBI Taxonomy" id="911197"/>
    <lineage>
        <taxon>Bacteria</taxon>
        <taxon>Pseudomonadati</taxon>
        <taxon>Bacteroidota</taxon>
        <taxon>Flavobacteriia</taxon>
        <taxon>Flavobacteriales</taxon>
        <taxon>Phaeocystidibacteraceae</taxon>
        <taxon>Phaeocystidibacter</taxon>
    </lineage>
</organism>
<protein>
    <submittedName>
        <fullName evidence="2">Uncharacterized protein</fullName>
    </submittedName>
</protein>
<proteinExistence type="predicted"/>
<dbReference type="AlphaFoldDB" id="A0A6N6RKP1"/>
<reference evidence="2 3" key="1">
    <citation type="submission" date="2019-09" db="EMBL/GenBank/DDBJ databases">
        <title>Genomes of family Cryomorphaceae.</title>
        <authorList>
            <person name="Bowman J.P."/>
        </authorList>
    </citation>
    <scope>NUCLEOTIDE SEQUENCE [LARGE SCALE GENOMIC DNA]</scope>
    <source>
        <strain evidence="2 3">LMG 25704</strain>
    </source>
</reference>
<feature type="chain" id="PRO_5026963497" evidence="1">
    <location>
        <begin position="19"/>
        <end position="228"/>
    </location>
</feature>
<name>A0A6N6RKP1_9FLAO</name>
<keyword evidence="1" id="KW-0732">Signal</keyword>
<dbReference type="RefSeq" id="WP_151667914.1">
    <property type="nucleotide sequence ID" value="NZ_WBVO01000009.1"/>
</dbReference>
<feature type="signal peptide" evidence="1">
    <location>
        <begin position="1"/>
        <end position="18"/>
    </location>
</feature>
<evidence type="ECO:0000313" key="2">
    <source>
        <dbReference type="EMBL" id="KAB2808100.1"/>
    </source>
</evidence>
<evidence type="ECO:0000256" key="1">
    <source>
        <dbReference type="SAM" id="SignalP"/>
    </source>
</evidence>
<gene>
    <name evidence="2" type="ORF">F8C67_11060</name>
</gene>
<dbReference type="Proteomes" id="UP000468650">
    <property type="component" value="Unassembled WGS sequence"/>
</dbReference>
<accession>A0A6N6RKP1</accession>
<comment type="caution">
    <text evidence="2">The sequence shown here is derived from an EMBL/GenBank/DDBJ whole genome shotgun (WGS) entry which is preliminary data.</text>
</comment>
<dbReference type="EMBL" id="WBVO01000009">
    <property type="protein sequence ID" value="KAB2808100.1"/>
    <property type="molecule type" value="Genomic_DNA"/>
</dbReference>
<sequence>MKISLLLIAAFSSYFSFSQNTITKTLSVDTIYFSLDLTDVEALNKLSPYSRNRDSLTAYHASVGRDPLNNGCRSIVKAEGTFKVKADGSETLFMVDTLVYPDPIYSHKFGTSFLNLDRDGIRYFVEPGLYGDTLWSASLDSLEFPSDLNLNSDYYPVYTTLSDIESSLERQGFSLRFDMLCFTTNRLIMPIYSLEWYSEQAIEKQEFTYVTIQAWKGHRRWTYRIVFM</sequence>
<keyword evidence="3" id="KW-1185">Reference proteome</keyword>